<feature type="transmembrane region" description="Helical" evidence="9">
    <location>
        <begin position="53"/>
        <end position="74"/>
    </location>
</feature>
<keyword evidence="4 9" id="KW-0812">Transmembrane</keyword>
<name>A0A1G6SLQ5_9GAMM</name>
<comment type="subunit">
    <text evidence="9">The complex is composed of six subunits: RnfA, RnfB, RnfC, RnfD, RnfE and RnfG.</text>
</comment>
<feature type="transmembrane region" description="Helical" evidence="9">
    <location>
        <begin position="111"/>
        <end position="130"/>
    </location>
</feature>
<evidence type="ECO:0000256" key="7">
    <source>
        <dbReference type="ARBA" id="ARBA00022989"/>
    </source>
</evidence>
<dbReference type="InterPro" id="IPR003667">
    <property type="entry name" value="NqrDE/RnfAE"/>
</dbReference>
<feature type="transmembrane region" description="Helical" evidence="9">
    <location>
        <begin position="142"/>
        <end position="163"/>
    </location>
</feature>
<keyword evidence="11" id="KW-1185">Reference proteome</keyword>
<keyword evidence="6 9" id="KW-0249">Electron transport</keyword>
<accession>A0A1G6SLQ5</accession>
<evidence type="ECO:0000256" key="8">
    <source>
        <dbReference type="ARBA" id="ARBA00023136"/>
    </source>
</evidence>
<evidence type="ECO:0000256" key="1">
    <source>
        <dbReference type="ARBA" id="ARBA00004127"/>
    </source>
</evidence>
<keyword evidence="3 9" id="KW-0997">Cell inner membrane</keyword>
<evidence type="ECO:0000313" key="10">
    <source>
        <dbReference type="EMBL" id="SDD17768.1"/>
    </source>
</evidence>
<evidence type="ECO:0000256" key="3">
    <source>
        <dbReference type="ARBA" id="ARBA00022519"/>
    </source>
</evidence>
<organism evidence="10 11">
    <name type="scientific">Aquimonas voraii</name>
    <dbReference type="NCBI Taxonomy" id="265719"/>
    <lineage>
        <taxon>Bacteria</taxon>
        <taxon>Pseudomonadati</taxon>
        <taxon>Pseudomonadota</taxon>
        <taxon>Gammaproteobacteria</taxon>
        <taxon>Lysobacterales</taxon>
        <taxon>Lysobacteraceae</taxon>
        <taxon>Aquimonas</taxon>
    </lineage>
</organism>
<evidence type="ECO:0000256" key="2">
    <source>
        <dbReference type="ARBA" id="ARBA00022448"/>
    </source>
</evidence>
<dbReference type="NCBIfam" id="NF009070">
    <property type="entry name" value="PRK12405.1"/>
    <property type="match status" value="1"/>
</dbReference>
<evidence type="ECO:0000256" key="6">
    <source>
        <dbReference type="ARBA" id="ARBA00022982"/>
    </source>
</evidence>
<dbReference type="OrthoDB" id="9803631at2"/>
<protein>
    <recommendedName>
        <fullName evidence="9">Ion-translocating oxidoreductase complex subunit E</fullName>
        <ecNumber evidence="9">7.-.-.-</ecNumber>
    </recommendedName>
    <alternativeName>
        <fullName evidence="9">Rnf electron transport complex subunit E</fullName>
    </alternativeName>
</protein>
<keyword evidence="5 9" id="KW-1278">Translocase</keyword>
<dbReference type="HAMAP" id="MF_00478">
    <property type="entry name" value="RsxE_RnfE"/>
    <property type="match status" value="1"/>
</dbReference>
<keyword evidence="8 9" id="KW-0472">Membrane</keyword>
<evidence type="ECO:0000256" key="9">
    <source>
        <dbReference type="HAMAP-Rule" id="MF_00478"/>
    </source>
</evidence>
<dbReference type="AlphaFoldDB" id="A0A1G6SLQ5"/>
<dbReference type="STRING" id="265719.SAMN04488509_101577"/>
<dbReference type="InterPro" id="IPR010968">
    <property type="entry name" value="RnfE"/>
</dbReference>
<comment type="subcellular location">
    <subcellularLocation>
        <location evidence="9">Cell inner membrane</location>
        <topology evidence="9">Multi-pass membrane protein</topology>
    </subcellularLocation>
    <subcellularLocation>
        <location evidence="1">Endomembrane system</location>
        <topology evidence="1">Multi-pass membrane protein</topology>
    </subcellularLocation>
</comment>
<reference evidence="10 11" key="1">
    <citation type="submission" date="2016-10" db="EMBL/GenBank/DDBJ databases">
        <authorList>
            <person name="de Groot N.N."/>
        </authorList>
    </citation>
    <scope>NUCLEOTIDE SEQUENCE [LARGE SCALE GENOMIC DNA]</scope>
    <source>
        <strain evidence="10 11">DSM 16957</strain>
    </source>
</reference>
<gene>
    <name evidence="9" type="primary">rnfE</name>
    <name evidence="10" type="ORF">SAMN04488509_101577</name>
</gene>
<comment type="function">
    <text evidence="9">Part of a membrane-bound complex that couples electron transfer with translocation of ions across the membrane.</text>
</comment>
<dbReference type="RefSeq" id="WP_091238598.1">
    <property type="nucleotide sequence ID" value="NZ_FNAG01000001.1"/>
</dbReference>
<dbReference type="Proteomes" id="UP000199603">
    <property type="component" value="Unassembled WGS sequence"/>
</dbReference>
<dbReference type="GO" id="GO:0005886">
    <property type="term" value="C:plasma membrane"/>
    <property type="evidence" value="ECO:0007669"/>
    <property type="project" value="UniProtKB-SubCell"/>
</dbReference>
<dbReference type="EC" id="7.-.-.-" evidence="9"/>
<evidence type="ECO:0000256" key="4">
    <source>
        <dbReference type="ARBA" id="ARBA00022692"/>
    </source>
</evidence>
<dbReference type="GO" id="GO:0012505">
    <property type="term" value="C:endomembrane system"/>
    <property type="evidence" value="ECO:0007669"/>
    <property type="project" value="UniProtKB-SubCell"/>
</dbReference>
<dbReference type="GO" id="GO:0022900">
    <property type="term" value="P:electron transport chain"/>
    <property type="evidence" value="ECO:0007669"/>
    <property type="project" value="UniProtKB-UniRule"/>
</dbReference>
<keyword evidence="7 9" id="KW-1133">Transmembrane helix</keyword>
<sequence>MSAVPLDSSPFTLPDRAEAAATLEAGLWSQNVGLVQLLGLCPLLAVSSTAVNALGLGLATLLALTATNTAIALIRRLTSAEVRIPAFVMVIAAVVTSIELAMHAFLPALHAVLGIFLPLIVTNCAILGRAEALASRTDPARAALDGFAMGLGFLGVLLILGLLREGIGQGSLFADAGRLLGLPRLELDFSSHRFLIAALPPGAFVLLGLLIAARQASLNRR</sequence>
<feature type="transmembrane region" description="Helical" evidence="9">
    <location>
        <begin position="194"/>
        <end position="213"/>
    </location>
</feature>
<comment type="similarity">
    <text evidence="9">Belongs to the NqrDE/RnfAE family.</text>
</comment>
<dbReference type="PANTHER" id="PTHR30586">
    <property type="entry name" value="ELECTRON TRANSPORT COMPLEX PROTEIN RNFE"/>
    <property type="match status" value="1"/>
</dbReference>
<dbReference type="EMBL" id="FNAG01000001">
    <property type="protein sequence ID" value="SDD17768.1"/>
    <property type="molecule type" value="Genomic_DNA"/>
</dbReference>
<proteinExistence type="inferred from homology"/>
<keyword evidence="9" id="KW-1003">Cell membrane</keyword>
<dbReference type="PIRSF" id="PIRSF006102">
    <property type="entry name" value="NQR_DE"/>
    <property type="match status" value="1"/>
</dbReference>
<dbReference type="Pfam" id="PF02508">
    <property type="entry name" value="Rnf-Nqr"/>
    <property type="match status" value="1"/>
</dbReference>
<dbReference type="PANTHER" id="PTHR30586:SF0">
    <property type="entry name" value="ION-TRANSLOCATING OXIDOREDUCTASE COMPLEX SUBUNIT E"/>
    <property type="match status" value="1"/>
</dbReference>
<dbReference type="NCBIfam" id="TIGR01948">
    <property type="entry name" value="rnfE"/>
    <property type="match status" value="1"/>
</dbReference>
<keyword evidence="2 9" id="KW-0813">Transport</keyword>
<feature type="transmembrane region" description="Helical" evidence="9">
    <location>
        <begin position="86"/>
        <end position="105"/>
    </location>
</feature>
<evidence type="ECO:0000313" key="11">
    <source>
        <dbReference type="Proteomes" id="UP000199603"/>
    </source>
</evidence>
<evidence type="ECO:0000256" key="5">
    <source>
        <dbReference type="ARBA" id="ARBA00022967"/>
    </source>
</evidence>